<dbReference type="InterPro" id="IPR011990">
    <property type="entry name" value="TPR-like_helical_dom_sf"/>
</dbReference>
<dbReference type="EMBL" id="JAMGBA010000002">
    <property type="protein sequence ID" value="MCL6699268.1"/>
    <property type="molecule type" value="Genomic_DNA"/>
</dbReference>
<protein>
    <submittedName>
        <fullName evidence="3">TIR domain-containing protein</fullName>
    </submittedName>
</protein>
<reference evidence="3 4" key="1">
    <citation type="submission" date="2022-05" db="EMBL/GenBank/DDBJ databases">
        <authorList>
            <person name="Jo J.-H."/>
            <person name="Im W.-T."/>
        </authorList>
    </citation>
    <scope>NUCLEOTIDE SEQUENCE [LARGE SCALE GENOMIC DNA]</scope>
    <source>
        <strain evidence="3 4">NSE70-1</strain>
    </source>
</reference>
<dbReference type="PROSITE" id="PS50104">
    <property type="entry name" value="TIR"/>
    <property type="match status" value="1"/>
</dbReference>
<dbReference type="SUPFAM" id="SSF48452">
    <property type="entry name" value="TPR-like"/>
    <property type="match status" value="1"/>
</dbReference>
<keyword evidence="1" id="KW-0812">Transmembrane</keyword>
<dbReference type="InterPro" id="IPR000157">
    <property type="entry name" value="TIR_dom"/>
</dbReference>
<dbReference type="Pfam" id="PF14559">
    <property type="entry name" value="TPR_19"/>
    <property type="match status" value="1"/>
</dbReference>
<keyword evidence="1" id="KW-0472">Membrane</keyword>
<comment type="caution">
    <text evidence="3">The sequence shown here is derived from an EMBL/GenBank/DDBJ whole genome shotgun (WGS) entry which is preliminary data.</text>
</comment>
<keyword evidence="1" id="KW-1133">Transmembrane helix</keyword>
<evidence type="ECO:0000313" key="4">
    <source>
        <dbReference type="Proteomes" id="UP001203410"/>
    </source>
</evidence>
<evidence type="ECO:0000313" key="3">
    <source>
        <dbReference type="EMBL" id="MCL6699268.1"/>
    </source>
</evidence>
<proteinExistence type="predicted"/>
<evidence type="ECO:0000259" key="2">
    <source>
        <dbReference type="PROSITE" id="PS50104"/>
    </source>
</evidence>
<feature type="domain" description="TIR" evidence="2">
    <location>
        <begin position="12"/>
        <end position="140"/>
    </location>
</feature>
<gene>
    <name evidence="3" type="ORF">LZ496_10810</name>
</gene>
<name>A0ABT0RW89_9SPHN</name>
<organism evidence="3 4">
    <name type="scientific">Sphingomonas caseinilyticus</name>
    <dbReference type="NCBI Taxonomy" id="2908205"/>
    <lineage>
        <taxon>Bacteria</taxon>
        <taxon>Pseudomonadati</taxon>
        <taxon>Pseudomonadota</taxon>
        <taxon>Alphaproteobacteria</taxon>
        <taxon>Sphingomonadales</taxon>
        <taxon>Sphingomonadaceae</taxon>
        <taxon>Sphingomonas</taxon>
    </lineage>
</organism>
<evidence type="ECO:0000256" key="1">
    <source>
        <dbReference type="SAM" id="Phobius"/>
    </source>
</evidence>
<keyword evidence="4" id="KW-1185">Reference proteome</keyword>
<dbReference type="Gene3D" id="3.40.50.10610">
    <property type="entry name" value="ABC-type transport auxiliary lipoprotein component"/>
    <property type="match status" value="1"/>
</dbReference>
<dbReference type="SUPFAM" id="SSF52200">
    <property type="entry name" value="Toll/Interleukin receptor TIR domain"/>
    <property type="match status" value="1"/>
</dbReference>
<accession>A0ABT0RW89</accession>
<feature type="transmembrane region" description="Helical" evidence="1">
    <location>
        <begin position="158"/>
        <end position="179"/>
    </location>
</feature>
<sequence length="641" mass="69213">MQNEPSEPSDSKRATLFLSYSHADDAKARRIATLLEEAGYTVWWDALIEGGAAYARSIGSALETADAVIVMWSANSVESDWVRDEAALGRDRQCLIPISLDGARPPLGFRQYQVIKFRSWRGRRDSPQFEALERAISSCSGAPAPAVRTRQRGVSRRAALIGGAGAAAAIVGGGAYLAIDRGLFGGKADESSIAVLPFKNLSGDSSQEYFAEGLTEEIRAALIQLDELRVMAAASSERAGEDEDDLQAVAKKLGVGYLLGGSVRKSGDLFRISTELTDGKTGFSMWSTTVDRRLNDILALQGEIAHMVAEALSIQIATDEPVPGGTKNAEAYDHYLQGKSLYHLAKDEESDRQALANYDVAIAADPDFAMAHAARSRVLASIAAEYGKANELKPLYAESTAAARRAVELAPNLADAQLALGFVLFTGHLDVKGARPSYERAYQLGRGNADIILLYALYCSRAGLPDQAHAAIERALVLDPLNARVHRAAGSIDYAARLYADALPPLHRALELNPKISNAHAFLGYCLMQLGKLKEARAEFDAEPTNFFRLSGLAIVDHKLGDKAEADKAMADLVKEMGDASLYQQAQVLAQWGSADEAVARLERARQVGDSGLIYLATDPLLDPIRKHVGFSKLIRELNLN</sequence>
<dbReference type="Proteomes" id="UP001203410">
    <property type="component" value="Unassembled WGS sequence"/>
</dbReference>
<dbReference type="RefSeq" id="WP_249904688.1">
    <property type="nucleotide sequence ID" value="NZ_JAMGBA010000002.1"/>
</dbReference>
<dbReference type="InterPro" id="IPR035897">
    <property type="entry name" value="Toll_tir_struct_dom_sf"/>
</dbReference>
<dbReference type="Gene3D" id="1.25.40.10">
    <property type="entry name" value="Tetratricopeptide repeat domain"/>
    <property type="match status" value="2"/>
</dbReference>
<dbReference type="Pfam" id="PF13676">
    <property type="entry name" value="TIR_2"/>
    <property type="match status" value="1"/>
</dbReference>
<dbReference type="Gene3D" id="3.40.50.10140">
    <property type="entry name" value="Toll/interleukin-1 receptor homology (TIR) domain"/>
    <property type="match status" value="1"/>
</dbReference>